<feature type="compositionally biased region" description="Basic and acidic residues" evidence="1">
    <location>
        <begin position="52"/>
        <end position="66"/>
    </location>
</feature>
<proteinExistence type="predicted"/>
<dbReference type="EMBL" id="JANIIK010000040">
    <property type="protein sequence ID" value="KAJ3608193.1"/>
    <property type="molecule type" value="Genomic_DNA"/>
</dbReference>
<feature type="region of interest" description="Disordered" evidence="1">
    <location>
        <begin position="1"/>
        <end position="95"/>
    </location>
</feature>
<evidence type="ECO:0000256" key="1">
    <source>
        <dbReference type="SAM" id="MobiDB-lite"/>
    </source>
</evidence>
<evidence type="ECO:0000313" key="2">
    <source>
        <dbReference type="EMBL" id="KAJ3608193.1"/>
    </source>
</evidence>
<accession>A0A9Q0EMG4</accession>
<dbReference type="Proteomes" id="UP001148018">
    <property type="component" value="Unassembled WGS sequence"/>
</dbReference>
<reference evidence="2" key="1">
    <citation type="submission" date="2022-07" db="EMBL/GenBank/DDBJ databases">
        <title>Chromosome-level genome of Muraenolepis orangiensis.</title>
        <authorList>
            <person name="Kim J."/>
        </authorList>
    </citation>
    <scope>NUCLEOTIDE SEQUENCE</scope>
    <source>
        <strain evidence="2">KU_S4_2022</strain>
        <tissue evidence="2">Muscle</tissue>
    </source>
</reference>
<gene>
    <name evidence="2" type="ORF">NHX12_025243</name>
</gene>
<evidence type="ECO:0000313" key="3">
    <source>
        <dbReference type="Proteomes" id="UP001148018"/>
    </source>
</evidence>
<dbReference type="AlphaFoldDB" id="A0A9Q0EMG4"/>
<comment type="caution">
    <text evidence="2">The sequence shown here is derived from an EMBL/GenBank/DDBJ whole genome shotgun (WGS) entry which is preliminary data.</text>
</comment>
<keyword evidence="3" id="KW-1185">Reference proteome</keyword>
<protein>
    <submittedName>
        <fullName evidence="2">Uncharacterized protein</fullName>
    </submittedName>
</protein>
<name>A0A9Q0EMG4_9TELE</name>
<organism evidence="2 3">
    <name type="scientific">Muraenolepis orangiensis</name>
    <name type="common">Patagonian moray cod</name>
    <dbReference type="NCBI Taxonomy" id="630683"/>
    <lineage>
        <taxon>Eukaryota</taxon>
        <taxon>Metazoa</taxon>
        <taxon>Chordata</taxon>
        <taxon>Craniata</taxon>
        <taxon>Vertebrata</taxon>
        <taxon>Euteleostomi</taxon>
        <taxon>Actinopterygii</taxon>
        <taxon>Neopterygii</taxon>
        <taxon>Teleostei</taxon>
        <taxon>Neoteleostei</taxon>
        <taxon>Acanthomorphata</taxon>
        <taxon>Zeiogadaria</taxon>
        <taxon>Gadariae</taxon>
        <taxon>Gadiformes</taxon>
        <taxon>Muraenolepidoidei</taxon>
        <taxon>Muraenolepididae</taxon>
        <taxon>Muraenolepis</taxon>
    </lineage>
</organism>
<sequence>MGGLERSDGSLPSPAREAGDPGPRQSLCHSREEAASPTHLQLSGEITGPLVHSEDRDSTVKKMKPSEDEDPSSSSSSDWEVHVAMSAAGEGRPLRNPALCSSRGALCQSHGGLLFCRFRRNYKKKLQSLHLPHQRF</sequence>